<proteinExistence type="predicted"/>
<dbReference type="InterPro" id="IPR003163">
    <property type="entry name" value="Tscrpt_reg_HTH_APSES-type"/>
</dbReference>
<evidence type="ECO:0000256" key="4">
    <source>
        <dbReference type="ARBA" id="ARBA00023321"/>
    </source>
</evidence>
<keyword evidence="1" id="KW-0677">Repeat</keyword>
<dbReference type="PROSITE" id="PS50297">
    <property type="entry name" value="ANK_REP_REGION"/>
    <property type="match status" value="1"/>
</dbReference>
<dbReference type="PROSITE" id="PS50088">
    <property type="entry name" value="ANK_REPEAT"/>
    <property type="match status" value="2"/>
</dbReference>
<name>A0A9P4J2C7_9PEZI</name>
<dbReference type="InterPro" id="IPR036770">
    <property type="entry name" value="Ankyrin_rpt-contain_sf"/>
</dbReference>
<feature type="repeat" description="ANK" evidence="5">
    <location>
        <begin position="240"/>
        <end position="272"/>
    </location>
</feature>
<dbReference type="PANTHER" id="PTHR43828">
    <property type="entry name" value="ASPARAGINASE"/>
    <property type="match status" value="1"/>
</dbReference>
<gene>
    <name evidence="8" type="ORF">K461DRAFT_254407</name>
</gene>
<dbReference type="SUPFAM" id="SSF48403">
    <property type="entry name" value="Ankyrin repeat"/>
    <property type="match status" value="1"/>
</dbReference>
<dbReference type="EMBL" id="ML996084">
    <property type="protein sequence ID" value="KAF2154193.1"/>
    <property type="molecule type" value="Genomic_DNA"/>
</dbReference>
<evidence type="ECO:0000256" key="6">
    <source>
        <dbReference type="SAM" id="MobiDB-lite"/>
    </source>
</evidence>
<evidence type="ECO:0000259" key="7">
    <source>
        <dbReference type="PROSITE" id="PS51299"/>
    </source>
</evidence>
<dbReference type="InterPro" id="IPR051642">
    <property type="entry name" value="SWI6-like"/>
</dbReference>
<keyword evidence="3 5" id="KW-0040">ANK repeat</keyword>
<dbReference type="Gene3D" id="3.10.260.10">
    <property type="entry name" value="Transcription regulator HTH, APSES-type DNA-binding domain"/>
    <property type="match status" value="1"/>
</dbReference>
<sequence>MAPQQQEEGKIFSATYSNVPVYECFVEGNHVMRRRSDDWINATHILKVADFDKPARTRILEREVQKGVHEKVQGGYGKYQGTWIPLPDGRLLAEKHGVLEKLIAILDFVPGDRTPPPAPKHSIASSKPRAPRPPVAPKRVQALNHIPEEYEQQFHDSETPDNATLASDAYNDDYADMSQYTNSRKRKRMEDVITPQDEQHQLWAEELLDYFMLQESESDPFHPPPTPPHGINLDRPIDDKGHTALHWAAAMGDTTVVRDLISRGASIDCLSKSGETPLMRAVIFTNSFDKQTMEKIAGWLIQTVAFTEWFGSTVFHHIAGTTSSKSKYACARYYLDAILNRMSEIFSPMEVEKILNIQDRSGDTAITIAARNGARKCVRGLIGRNAAVDIPNDAGETADELIVQLNHRRRDGRHRQLSSSPFQLDHSMSTSFLNGIRPSAAANNNPLLNSSPSLFPPEQHPPTSEAATFLTTQIFPLLQTKSAKLAASYDAEISEKDTEVAELERVVRGRREEIDGLKRGVRDLIVRSDADDAHDAQQGQRLDSLVGEAEGRREATQQRELDGLVREEMDRPSSADVGEGGRDELLHRIGEMQAARRQLVKEVVRNQALAGLGERQADYRRLIAGALGVRDDEVEGLLVDICAELEEGEQGTPALGAGAGGAEVLV</sequence>
<dbReference type="SMART" id="SM00248">
    <property type="entry name" value="ANK"/>
    <property type="match status" value="3"/>
</dbReference>
<dbReference type="Gene3D" id="1.25.40.20">
    <property type="entry name" value="Ankyrin repeat-containing domain"/>
    <property type="match status" value="1"/>
</dbReference>
<comment type="caution">
    <text evidence="8">The sequence shown here is derived from an EMBL/GenBank/DDBJ whole genome shotgun (WGS) entry which is preliminary data.</text>
</comment>
<dbReference type="OrthoDB" id="6718656at2759"/>
<organism evidence="8 9">
    <name type="scientific">Myriangium duriaei CBS 260.36</name>
    <dbReference type="NCBI Taxonomy" id="1168546"/>
    <lineage>
        <taxon>Eukaryota</taxon>
        <taxon>Fungi</taxon>
        <taxon>Dikarya</taxon>
        <taxon>Ascomycota</taxon>
        <taxon>Pezizomycotina</taxon>
        <taxon>Dothideomycetes</taxon>
        <taxon>Dothideomycetidae</taxon>
        <taxon>Myriangiales</taxon>
        <taxon>Myriangiaceae</taxon>
        <taxon>Myriangium</taxon>
    </lineage>
</organism>
<evidence type="ECO:0000256" key="1">
    <source>
        <dbReference type="ARBA" id="ARBA00022737"/>
    </source>
</evidence>
<keyword evidence="9" id="KW-1185">Reference proteome</keyword>
<evidence type="ECO:0000256" key="2">
    <source>
        <dbReference type="ARBA" id="ARBA00022969"/>
    </source>
</evidence>
<dbReference type="FunFam" id="3.10.260.10:FF:000001">
    <property type="entry name" value="APSES transcription factor (MbpA)"/>
    <property type="match status" value="1"/>
</dbReference>
<dbReference type="GO" id="GO:0048315">
    <property type="term" value="P:conidium formation"/>
    <property type="evidence" value="ECO:0007669"/>
    <property type="project" value="UniProtKB-KW"/>
</dbReference>
<keyword evidence="2" id="KW-0749">Sporulation</keyword>
<feature type="region of interest" description="Disordered" evidence="6">
    <location>
        <begin position="113"/>
        <end position="135"/>
    </location>
</feature>
<dbReference type="GO" id="GO:0001228">
    <property type="term" value="F:DNA-binding transcription activator activity, RNA polymerase II-specific"/>
    <property type="evidence" value="ECO:0007669"/>
    <property type="project" value="UniProtKB-ARBA"/>
</dbReference>
<dbReference type="InterPro" id="IPR002110">
    <property type="entry name" value="Ankyrin_rpt"/>
</dbReference>
<evidence type="ECO:0000256" key="3">
    <source>
        <dbReference type="ARBA" id="ARBA00023043"/>
    </source>
</evidence>
<dbReference type="Pfam" id="PF04383">
    <property type="entry name" value="KilA-N"/>
    <property type="match status" value="1"/>
</dbReference>
<dbReference type="SMART" id="SM01252">
    <property type="entry name" value="KilA-N"/>
    <property type="match status" value="1"/>
</dbReference>
<dbReference type="GO" id="GO:0033309">
    <property type="term" value="C:SBF transcription complex"/>
    <property type="evidence" value="ECO:0007669"/>
    <property type="project" value="TreeGrafter"/>
</dbReference>
<dbReference type="InterPro" id="IPR036887">
    <property type="entry name" value="HTH_APSES_sf"/>
</dbReference>
<protein>
    <submittedName>
        <fullName evidence="8">Apses transcription factor</fullName>
    </submittedName>
</protein>
<keyword evidence="4" id="KW-0183">Conidiation</keyword>
<dbReference type="PANTHER" id="PTHR43828:SF15">
    <property type="entry name" value="TRANSCRIPTION FACTOR MBP1"/>
    <property type="match status" value="1"/>
</dbReference>
<dbReference type="GO" id="GO:0003677">
    <property type="term" value="F:DNA binding"/>
    <property type="evidence" value="ECO:0007669"/>
    <property type="project" value="InterPro"/>
</dbReference>
<dbReference type="GO" id="GO:0030907">
    <property type="term" value="C:MBF transcription complex"/>
    <property type="evidence" value="ECO:0007669"/>
    <property type="project" value="TreeGrafter"/>
</dbReference>
<reference evidence="8" key="1">
    <citation type="journal article" date="2020" name="Stud. Mycol.">
        <title>101 Dothideomycetes genomes: a test case for predicting lifestyles and emergence of pathogens.</title>
        <authorList>
            <person name="Haridas S."/>
            <person name="Albert R."/>
            <person name="Binder M."/>
            <person name="Bloem J."/>
            <person name="Labutti K."/>
            <person name="Salamov A."/>
            <person name="Andreopoulos B."/>
            <person name="Baker S."/>
            <person name="Barry K."/>
            <person name="Bills G."/>
            <person name="Bluhm B."/>
            <person name="Cannon C."/>
            <person name="Castanera R."/>
            <person name="Culley D."/>
            <person name="Daum C."/>
            <person name="Ezra D."/>
            <person name="Gonzalez J."/>
            <person name="Henrissat B."/>
            <person name="Kuo A."/>
            <person name="Liang C."/>
            <person name="Lipzen A."/>
            <person name="Lutzoni F."/>
            <person name="Magnuson J."/>
            <person name="Mondo S."/>
            <person name="Nolan M."/>
            <person name="Ohm R."/>
            <person name="Pangilinan J."/>
            <person name="Park H.-J."/>
            <person name="Ramirez L."/>
            <person name="Alfaro M."/>
            <person name="Sun H."/>
            <person name="Tritt A."/>
            <person name="Yoshinaga Y."/>
            <person name="Zwiers L.-H."/>
            <person name="Turgeon B."/>
            <person name="Goodwin S."/>
            <person name="Spatafora J."/>
            <person name="Crous P."/>
            <person name="Grigoriev I."/>
        </authorList>
    </citation>
    <scope>NUCLEOTIDE SEQUENCE</scope>
    <source>
        <strain evidence="8">CBS 260.36</strain>
    </source>
</reference>
<dbReference type="PROSITE" id="PS51299">
    <property type="entry name" value="HTH_APSES"/>
    <property type="match status" value="1"/>
</dbReference>
<feature type="domain" description="HTH APSES-type" evidence="7">
    <location>
        <begin position="11"/>
        <end position="117"/>
    </location>
</feature>
<accession>A0A9P4J2C7</accession>
<dbReference type="InterPro" id="IPR018004">
    <property type="entry name" value="KilA/APSES_HTH"/>
</dbReference>
<evidence type="ECO:0000313" key="8">
    <source>
        <dbReference type="EMBL" id="KAF2154193.1"/>
    </source>
</evidence>
<evidence type="ECO:0000256" key="5">
    <source>
        <dbReference type="PROSITE-ProRule" id="PRU00023"/>
    </source>
</evidence>
<feature type="repeat" description="ANK" evidence="5">
    <location>
        <begin position="361"/>
        <end position="393"/>
    </location>
</feature>
<dbReference type="AlphaFoldDB" id="A0A9P4J2C7"/>
<evidence type="ECO:0000313" key="9">
    <source>
        <dbReference type="Proteomes" id="UP000799439"/>
    </source>
</evidence>
<dbReference type="GO" id="GO:0030435">
    <property type="term" value="P:sporulation resulting in formation of a cellular spore"/>
    <property type="evidence" value="ECO:0007669"/>
    <property type="project" value="UniProtKB-KW"/>
</dbReference>
<dbReference type="SUPFAM" id="SSF54616">
    <property type="entry name" value="DNA-binding domain of Mlu1-box binding protein MBP1"/>
    <property type="match status" value="1"/>
</dbReference>
<dbReference type="Pfam" id="PF13637">
    <property type="entry name" value="Ank_4"/>
    <property type="match status" value="1"/>
</dbReference>
<dbReference type="Proteomes" id="UP000799439">
    <property type="component" value="Unassembled WGS sequence"/>
</dbReference>